<dbReference type="SUPFAM" id="SSF48264">
    <property type="entry name" value="Cytochrome P450"/>
    <property type="match status" value="1"/>
</dbReference>
<keyword evidence="2 7" id="KW-0349">Heme</keyword>
<evidence type="ECO:0000256" key="7">
    <source>
        <dbReference type="RuleBase" id="RU000461"/>
    </source>
</evidence>
<evidence type="ECO:0000313" key="9">
    <source>
        <dbReference type="Proteomes" id="UP001609175"/>
    </source>
</evidence>
<gene>
    <name evidence="8" type="ORF">ACHIPZ_25805</name>
</gene>
<dbReference type="Gene3D" id="1.10.630.10">
    <property type="entry name" value="Cytochrome P450"/>
    <property type="match status" value="1"/>
</dbReference>
<name>A0ABW7JXD9_9NOCA</name>
<dbReference type="RefSeq" id="WP_395118198.1">
    <property type="nucleotide sequence ID" value="NZ_JBIMSO010000129.1"/>
</dbReference>
<organism evidence="8 9">
    <name type="scientific">Antrihabitans spumae</name>
    <dbReference type="NCBI Taxonomy" id="3373370"/>
    <lineage>
        <taxon>Bacteria</taxon>
        <taxon>Bacillati</taxon>
        <taxon>Actinomycetota</taxon>
        <taxon>Actinomycetes</taxon>
        <taxon>Mycobacteriales</taxon>
        <taxon>Nocardiaceae</taxon>
        <taxon>Antrihabitans</taxon>
    </lineage>
</organism>
<comment type="similarity">
    <text evidence="1 7">Belongs to the cytochrome P450 family.</text>
</comment>
<evidence type="ECO:0000256" key="1">
    <source>
        <dbReference type="ARBA" id="ARBA00010617"/>
    </source>
</evidence>
<keyword evidence="4 7" id="KW-0560">Oxidoreductase</keyword>
<dbReference type="CDD" id="cd20625">
    <property type="entry name" value="CYP164-like"/>
    <property type="match status" value="1"/>
</dbReference>
<evidence type="ECO:0000256" key="2">
    <source>
        <dbReference type="ARBA" id="ARBA00022617"/>
    </source>
</evidence>
<dbReference type="Pfam" id="PF00067">
    <property type="entry name" value="p450"/>
    <property type="match status" value="1"/>
</dbReference>
<dbReference type="PROSITE" id="PS00086">
    <property type="entry name" value="CYTOCHROME_P450"/>
    <property type="match status" value="1"/>
</dbReference>
<dbReference type="InterPro" id="IPR036396">
    <property type="entry name" value="Cyt_P450_sf"/>
</dbReference>
<dbReference type="InterPro" id="IPR001128">
    <property type="entry name" value="Cyt_P450"/>
</dbReference>
<dbReference type="PANTHER" id="PTHR46696">
    <property type="entry name" value="P450, PUTATIVE (EUROFUNG)-RELATED"/>
    <property type="match status" value="1"/>
</dbReference>
<keyword evidence="3 7" id="KW-0479">Metal-binding</keyword>
<evidence type="ECO:0000256" key="5">
    <source>
        <dbReference type="ARBA" id="ARBA00023004"/>
    </source>
</evidence>
<protein>
    <submittedName>
        <fullName evidence="8">Cytochrome P450</fullName>
    </submittedName>
</protein>
<evidence type="ECO:0000256" key="4">
    <source>
        <dbReference type="ARBA" id="ARBA00023002"/>
    </source>
</evidence>
<keyword evidence="5 7" id="KW-0408">Iron</keyword>
<comment type="caution">
    <text evidence="8">The sequence shown here is derived from an EMBL/GenBank/DDBJ whole genome shotgun (WGS) entry which is preliminary data.</text>
</comment>
<dbReference type="EMBL" id="JBIMSO010000129">
    <property type="protein sequence ID" value="MFH5211591.1"/>
    <property type="molecule type" value="Genomic_DNA"/>
</dbReference>
<evidence type="ECO:0000256" key="6">
    <source>
        <dbReference type="ARBA" id="ARBA00023033"/>
    </source>
</evidence>
<dbReference type="InterPro" id="IPR017972">
    <property type="entry name" value="Cyt_P450_CS"/>
</dbReference>
<accession>A0ABW7JXD9</accession>
<dbReference type="InterPro" id="IPR002397">
    <property type="entry name" value="Cyt_P450_B"/>
</dbReference>
<dbReference type="PRINTS" id="PR00359">
    <property type="entry name" value="BP450"/>
</dbReference>
<reference evidence="8 9" key="1">
    <citation type="submission" date="2024-10" db="EMBL/GenBank/DDBJ databases">
        <authorList>
            <person name="Riesco R."/>
        </authorList>
    </citation>
    <scope>NUCLEOTIDE SEQUENCE [LARGE SCALE GENOMIC DNA]</scope>
    <source>
        <strain evidence="8 9">NCIMB 15449</strain>
    </source>
</reference>
<sequence length="387" mass="41905">MTTSIAGQQIAGQQIAGQQIAGQPIAGQSVRYDDEYGVYFVDGYDEVSAVLRGSGWSSDPRRNPLAPVEIRDLPQTALIFMDPPDHTRLRRIVGPVFTPRSIERIRPRVASIVEAALDGLDESAELVNEFAYVVPLAVIAELLDVGAEGAELFADLTPDLVKMLELDATPEDMVASVDASIELMLELTPILADRKQHPGDDFISALLAQDGITVDEVLGTCLLLLAAGHETTANLIANGTRALVQDPAHVLELAHDPVNAVEELLRVEGPVKMAGRTAVEDVELGGVTIPAGSFVLLQLDRANVDPRRFDDPLRLDLSRKPHGHLAFGSGPHFCLGAALSRMETAEALTRLFARYPHLELADEEPSWRVSNTFRALTELPVRGLRAS</sequence>
<keyword evidence="6 7" id="KW-0503">Monooxygenase</keyword>
<dbReference type="Proteomes" id="UP001609175">
    <property type="component" value="Unassembled WGS sequence"/>
</dbReference>
<proteinExistence type="inferred from homology"/>
<dbReference type="PANTHER" id="PTHR46696:SF1">
    <property type="entry name" value="CYTOCHROME P450 YJIB-RELATED"/>
    <property type="match status" value="1"/>
</dbReference>
<evidence type="ECO:0000256" key="3">
    <source>
        <dbReference type="ARBA" id="ARBA00022723"/>
    </source>
</evidence>
<evidence type="ECO:0000313" key="8">
    <source>
        <dbReference type="EMBL" id="MFH5211591.1"/>
    </source>
</evidence>